<keyword evidence="1" id="KW-1133">Transmembrane helix</keyword>
<reference evidence="3" key="1">
    <citation type="journal article" date="2017" name="Proc. Natl. Acad. Sci. U.S.A.">
        <title>Simulation of Deepwater Horizon oil plume reveals substrate specialization within a complex community of hydrocarbon degraders.</title>
        <authorList>
            <person name="Hu P."/>
            <person name="Dubinsky E.A."/>
            <person name="Probst A.J."/>
            <person name="Wang J."/>
            <person name="Sieber C.M.K."/>
            <person name="Tom L.M."/>
            <person name="Gardinali P."/>
            <person name="Banfield J.F."/>
            <person name="Atlas R.M."/>
            <person name="Andersen G.L."/>
        </authorList>
    </citation>
    <scope>NUCLEOTIDE SEQUENCE [LARGE SCALE GENOMIC DNA]</scope>
</reference>
<dbReference type="AlphaFoldDB" id="A0A1Y5HYL1"/>
<evidence type="ECO:0000313" key="2">
    <source>
        <dbReference type="EMBL" id="OUS40883.1"/>
    </source>
</evidence>
<evidence type="ECO:0000256" key="1">
    <source>
        <dbReference type="SAM" id="Phobius"/>
    </source>
</evidence>
<feature type="transmembrane region" description="Helical" evidence="1">
    <location>
        <begin position="50"/>
        <end position="68"/>
    </location>
</feature>
<keyword evidence="1" id="KW-0812">Transmembrane</keyword>
<keyword evidence="1" id="KW-0472">Membrane</keyword>
<feature type="transmembrane region" description="Helical" evidence="1">
    <location>
        <begin position="20"/>
        <end position="38"/>
    </location>
</feature>
<evidence type="ECO:0008006" key="4">
    <source>
        <dbReference type="Google" id="ProtNLM"/>
    </source>
</evidence>
<accession>A0A1Y5HYL1</accession>
<organism evidence="2 3">
    <name type="scientific">Oleispira antarctica</name>
    <dbReference type="NCBI Taxonomy" id="188908"/>
    <lineage>
        <taxon>Bacteria</taxon>
        <taxon>Pseudomonadati</taxon>
        <taxon>Pseudomonadota</taxon>
        <taxon>Gammaproteobacteria</taxon>
        <taxon>Oceanospirillales</taxon>
        <taxon>Oceanospirillaceae</taxon>
        <taxon>Oleispira</taxon>
    </lineage>
</organism>
<sequence length="366" mass="40700">MSQANNKPQISSSQKSSHWIMVVIGIIVLLISTPIIFAIPEEINKGKYEILIALIFPITGLLMLFGAWKMRQKFLFFGPTPLSPSPLIGQVGGQVGGRIDLAQPWTKRDLNITLSCINTYTSGSGKNSTTHRDILWQEQDKPLDKPSGAGSKLEFCFDVPAGERTADTHNGRGKVHWEVSVEGLVNFMEFKRSWKIPVEVGTQTSTIVIPSAHKEATHIAKRKHAEASIEKQIQTEKTADGLDIVSEQGRNKSMSWFMVLFGSIFTAVGCFLFYQALQGEAMLWIMAPIFFSIGFGILCFGIFLVGRKLECKIIDDQVHTRRSVFGRIIYTRQGKLTSANQLILKTTMSSTTNGKSTDYMAIYAKV</sequence>
<dbReference type="Proteomes" id="UP000227088">
    <property type="component" value="Unassembled WGS sequence"/>
</dbReference>
<proteinExistence type="predicted"/>
<feature type="transmembrane region" description="Helical" evidence="1">
    <location>
        <begin position="256"/>
        <end position="277"/>
    </location>
</feature>
<comment type="caution">
    <text evidence="2">The sequence shown here is derived from an EMBL/GenBank/DDBJ whole genome shotgun (WGS) entry which is preliminary data.</text>
</comment>
<feature type="transmembrane region" description="Helical" evidence="1">
    <location>
        <begin position="283"/>
        <end position="305"/>
    </location>
</feature>
<feature type="non-terminal residue" evidence="2">
    <location>
        <position position="366"/>
    </location>
</feature>
<evidence type="ECO:0000313" key="3">
    <source>
        <dbReference type="Proteomes" id="UP000227088"/>
    </source>
</evidence>
<gene>
    <name evidence="2" type="ORF">A9R00_03740</name>
</gene>
<protein>
    <recommendedName>
        <fullName evidence="4">DUF3592 domain-containing protein</fullName>
    </recommendedName>
</protein>
<name>A0A1Y5HYL1_OLEAN</name>
<dbReference type="EMBL" id="MABE01000222">
    <property type="protein sequence ID" value="OUS40883.1"/>
    <property type="molecule type" value="Genomic_DNA"/>
</dbReference>